<dbReference type="SUPFAM" id="SSF52091">
    <property type="entry name" value="SpoIIaa-like"/>
    <property type="match status" value="1"/>
</dbReference>
<dbReference type="AlphaFoldDB" id="A0A822MTS5"/>
<evidence type="ECO:0000313" key="2">
    <source>
        <dbReference type="EMBL" id="CDT07330.1"/>
    </source>
</evidence>
<dbReference type="InterPro" id="IPR036513">
    <property type="entry name" value="STAS_dom_sf"/>
</dbReference>
<organism evidence="2 3">
    <name type="scientific">Vibrio crassostreae</name>
    <dbReference type="NCBI Taxonomy" id="246167"/>
    <lineage>
        <taxon>Bacteria</taxon>
        <taxon>Pseudomonadati</taxon>
        <taxon>Pseudomonadota</taxon>
        <taxon>Gammaproteobacteria</taxon>
        <taxon>Vibrionales</taxon>
        <taxon>Vibrionaceae</taxon>
        <taxon>Vibrio</taxon>
    </lineage>
</organism>
<dbReference type="PANTHER" id="PTHR33495:SF2">
    <property type="entry name" value="ANTI-SIGMA FACTOR ANTAGONIST TM_1081-RELATED"/>
    <property type="match status" value="1"/>
</dbReference>
<evidence type="ECO:0000259" key="1">
    <source>
        <dbReference type="PROSITE" id="PS50801"/>
    </source>
</evidence>
<dbReference type="Proteomes" id="UP000049495">
    <property type="component" value="Unassembled WGS sequence"/>
</dbReference>
<accession>A0A822MTS5</accession>
<feature type="domain" description="STAS" evidence="1">
    <location>
        <begin position="33"/>
        <end position="125"/>
    </location>
</feature>
<dbReference type="CDD" id="cd07043">
    <property type="entry name" value="STAS_anti-anti-sigma_factors"/>
    <property type="match status" value="1"/>
</dbReference>
<dbReference type="PANTHER" id="PTHR33495">
    <property type="entry name" value="ANTI-SIGMA FACTOR ANTAGONIST TM_1081-RELATED-RELATED"/>
    <property type="match status" value="1"/>
</dbReference>
<dbReference type="PROSITE" id="PS50801">
    <property type="entry name" value="STAS"/>
    <property type="match status" value="1"/>
</dbReference>
<dbReference type="InterPro" id="IPR002645">
    <property type="entry name" value="STAS_dom"/>
</dbReference>
<name>A0A822MTS5_9VIBR</name>
<dbReference type="Pfam" id="PF01740">
    <property type="entry name" value="STAS"/>
    <property type="match status" value="1"/>
</dbReference>
<comment type="caution">
    <text evidence="2">The sequence shown here is derived from an EMBL/GenBank/DDBJ whole genome shotgun (WGS) entry which is preliminary data.</text>
</comment>
<protein>
    <submittedName>
        <fullName evidence="2">Putative Anti anti-sigma regulatory factor SypA (Modular protein)</fullName>
    </submittedName>
</protein>
<reference evidence="3" key="1">
    <citation type="submission" date="2014-06" db="EMBL/GenBank/DDBJ databases">
        <authorList>
            <person name="Le Roux Frederique"/>
        </authorList>
    </citation>
    <scope>NUCLEOTIDE SEQUENCE [LARGE SCALE GENOMIC DNA]</scope>
    <source>
        <strain evidence="3">J5-5</strain>
    </source>
</reference>
<sequence length="140" mass="15612">MTPIHKLLKNINIKVGTFSAIVHTYLKGDIIMELRKIDLNTTTLTLSIFGDLDAAGSRDAQTDIDDVISNDGHQEIEVDFSEVQFLDSSGVGAIVYMFKRLTERERNMRLENVSGQPLEIMNLLRIGHAIPVNSKNPTNS</sequence>
<evidence type="ECO:0000313" key="3">
    <source>
        <dbReference type="Proteomes" id="UP000049495"/>
    </source>
</evidence>
<proteinExistence type="predicted"/>
<dbReference type="EMBL" id="CCJV01000050">
    <property type="protein sequence ID" value="CDT07330.1"/>
    <property type="molecule type" value="Genomic_DNA"/>
</dbReference>
<dbReference type="Gene3D" id="3.30.750.24">
    <property type="entry name" value="STAS domain"/>
    <property type="match status" value="1"/>
</dbReference>
<dbReference type="GO" id="GO:0043856">
    <property type="term" value="F:anti-sigma factor antagonist activity"/>
    <property type="evidence" value="ECO:0007669"/>
    <property type="project" value="TreeGrafter"/>
</dbReference>
<gene>
    <name evidence="2" type="ORF">VCR5J5_1430102</name>
</gene>